<dbReference type="AlphaFoldDB" id="A0A9P7BDQ1"/>
<evidence type="ECO:0000256" key="1">
    <source>
        <dbReference type="SAM" id="MobiDB-lite"/>
    </source>
</evidence>
<proteinExistence type="predicted"/>
<feature type="non-terminal residue" evidence="2">
    <location>
        <position position="151"/>
    </location>
</feature>
<dbReference type="Proteomes" id="UP000697127">
    <property type="component" value="Unassembled WGS sequence"/>
</dbReference>
<reference evidence="2" key="1">
    <citation type="submission" date="2020-11" db="EMBL/GenBank/DDBJ databases">
        <title>Kefir isolates.</title>
        <authorList>
            <person name="Marcisauskas S."/>
            <person name="Kim Y."/>
            <person name="Blasche S."/>
        </authorList>
    </citation>
    <scope>NUCLEOTIDE SEQUENCE</scope>
    <source>
        <strain evidence="2">Olga-1</strain>
    </source>
</reference>
<gene>
    <name evidence="2" type="ORF">C6P40_004672</name>
</gene>
<evidence type="ECO:0000313" key="3">
    <source>
        <dbReference type="Proteomes" id="UP000697127"/>
    </source>
</evidence>
<organism evidence="2 3">
    <name type="scientific">Pichia californica</name>
    <dbReference type="NCBI Taxonomy" id="460514"/>
    <lineage>
        <taxon>Eukaryota</taxon>
        <taxon>Fungi</taxon>
        <taxon>Dikarya</taxon>
        <taxon>Ascomycota</taxon>
        <taxon>Saccharomycotina</taxon>
        <taxon>Pichiomycetes</taxon>
        <taxon>Pichiales</taxon>
        <taxon>Pichiaceae</taxon>
        <taxon>Pichia</taxon>
    </lineage>
</organism>
<sequence>MSDINTVEGTSNQLNSMTGKTNDLFSPVLPDASMAILSPPSSRYAFDPNLNINGNLNENESTNNSILSPLLATVSSPPISELNFSNLNLISSPPPGYGTENDIPAFLPKTEILLNNFTNDLKIFNNWIQSLNIEEKKIAISLFIDSNGGNN</sequence>
<keyword evidence="3" id="KW-1185">Reference proteome</keyword>
<accession>A0A9P7BDQ1</accession>
<evidence type="ECO:0000313" key="2">
    <source>
        <dbReference type="EMBL" id="KAG0686133.1"/>
    </source>
</evidence>
<comment type="caution">
    <text evidence="2">The sequence shown here is derived from an EMBL/GenBank/DDBJ whole genome shotgun (WGS) entry which is preliminary data.</text>
</comment>
<dbReference type="EMBL" id="PUHW01000674">
    <property type="protein sequence ID" value="KAG0686133.1"/>
    <property type="molecule type" value="Genomic_DNA"/>
</dbReference>
<protein>
    <submittedName>
        <fullName evidence="2">Uncharacterized protein</fullName>
    </submittedName>
</protein>
<name>A0A9P7BDQ1_9ASCO</name>
<feature type="region of interest" description="Disordered" evidence="1">
    <location>
        <begin position="1"/>
        <end position="20"/>
    </location>
</feature>